<evidence type="ECO:0000256" key="1">
    <source>
        <dbReference type="ARBA" id="ARBA00008791"/>
    </source>
</evidence>
<evidence type="ECO:0000256" key="2">
    <source>
        <dbReference type="SAM" id="MobiDB-lite"/>
    </source>
</evidence>
<comment type="similarity">
    <text evidence="1">Belongs to the universal stress protein A family.</text>
</comment>
<dbReference type="CDD" id="cd00293">
    <property type="entry name" value="USP-like"/>
    <property type="match status" value="1"/>
</dbReference>
<proteinExistence type="inferred from homology"/>
<dbReference type="EMBL" id="BAAANO010000005">
    <property type="protein sequence ID" value="GAA2000233.1"/>
    <property type="molecule type" value="Genomic_DNA"/>
</dbReference>
<dbReference type="Pfam" id="PF00582">
    <property type="entry name" value="Usp"/>
    <property type="match status" value="2"/>
</dbReference>
<dbReference type="PANTHER" id="PTHR46268">
    <property type="entry name" value="STRESS RESPONSE PROTEIN NHAX"/>
    <property type="match status" value="1"/>
</dbReference>
<feature type="domain" description="UspA" evidence="3">
    <location>
        <begin position="192"/>
        <end position="327"/>
    </location>
</feature>
<evidence type="ECO:0000313" key="5">
    <source>
        <dbReference type="Proteomes" id="UP001500755"/>
    </source>
</evidence>
<accession>A0ABP5EJJ4</accession>
<protein>
    <submittedName>
        <fullName evidence="4">Universal stress protein</fullName>
    </submittedName>
</protein>
<reference evidence="5" key="1">
    <citation type="journal article" date="2019" name="Int. J. Syst. Evol. Microbiol.">
        <title>The Global Catalogue of Microorganisms (GCM) 10K type strain sequencing project: providing services to taxonomists for standard genome sequencing and annotation.</title>
        <authorList>
            <consortium name="The Broad Institute Genomics Platform"/>
            <consortium name="The Broad Institute Genome Sequencing Center for Infectious Disease"/>
            <person name="Wu L."/>
            <person name="Ma J."/>
        </authorList>
    </citation>
    <scope>NUCLEOTIDE SEQUENCE [LARGE SCALE GENOMIC DNA]</scope>
    <source>
        <strain evidence="5">JCM 14546</strain>
    </source>
</reference>
<dbReference type="RefSeq" id="WP_344306671.1">
    <property type="nucleotide sequence ID" value="NZ_BAAANO010000005.1"/>
</dbReference>
<feature type="region of interest" description="Disordered" evidence="2">
    <location>
        <begin position="151"/>
        <end position="170"/>
    </location>
</feature>
<comment type="caution">
    <text evidence="4">The sequence shown here is derived from an EMBL/GenBank/DDBJ whole genome shotgun (WGS) entry which is preliminary data.</text>
</comment>
<feature type="domain" description="UspA" evidence="3">
    <location>
        <begin position="12"/>
        <end position="148"/>
    </location>
</feature>
<evidence type="ECO:0000313" key="4">
    <source>
        <dbReference type="EMBL" id="GAA2000233.1"/>
    </source>
</evidence>
<evidence type="ECO:0000259" key="3">
    <source>
        <dbReference type="Pfam" id="PF00582"/>
    </source>
</evidence>
<dbReference type="InterPro" id="IPR006015">
    <property type="entry name" value="Universal_stress_UspA"/>
</dbReference>
<dbReference type="SUPFAM" id="SSF52402">
    <property type="entry name" value="Adenine nucleotide alpha hydrolases-like"/>
    <property type="match status" value="2"/>
</dbReference>
<dbReference type="PRINTS" id="PR01438">
    <property type="entry name" value="UNVRSLSTRESS"/>
</dbReference>
<dbReference type="InterPro" id="IPR014729">
    <property type="entry name" value="Rossmann-like_a/b/a_fold"/>
</dbReference>
<dbReference type="InterPro" id="IPR006016">
    <property type="entry name" value="UspA"/>
</dbReference>
<name>A0ABP5EJJ4_9MICO</name>
<sequence>MAQNVKVADPQAIVVGIDGSKASRNALRFAIGEAKALGRSIRLVGAYTIPSVAAATIDVSYVPIDDTSIRASVTATLKEAAAEVKASGVGVEAVIEVGDAAGVLVEESSQASLAVVGSRGRGGFAGRLLGTVSSALPAHAHCPTIVVPVGWSPEGEHTPKNSSSRPIRDDRGTVFELDEDAETVPGLDFAGKVVVGVDSLGKESPALWAAADVAEQRGTPLEIVAVISTTVVGPEWLPSTGDMERLVEEGAGKLELARLAVAEKHPDLDVHWTLFDGQPAEVLVRASDTADVLVIGTRGRGGFAGLLLGSTSQSVLPYSACPTMVVRTKKDHHS</sequence>
<dbReference type="Gene3D" id="3.40.50.620">
    <property type="entry name" value="HUPs"/>
    <property type="match status" value="2"/>
</dbReference>
<keyword evidence="5" id="KW-1185">Reference proteome</keyword>
<dbReference type="PANTHER" id="PTHR46268:SF6">
    <property type="entry name" value="UNIVERSAL STRESS PROTEIN UP12"/>
    <property type="match status" value="1"/>
</dbReference>
<gene>
    <name evidence="4" type="ORF">GCM10009755_04980</name>
</gene>
<dbReference type="Proteomes" id="UP001500755">
    <property type="component" value="Unassembled WGS sequence"/>
</dbReference>
<organism evidence="4 5">
    <name type="scientific">Brevibacterium samyangense</name>
    <dbReference type="NCBI Taxonomy" id="366888"/>
    <lineage>
        <taxon>Bacteria</taxon>
        <taxon>Bacillati</taxon>
        <taxon>Actinomycetota</taxon>
        <taxon>Actinomycetes</taxon>
        <taxon>Micrococcales</taxon>
        <taxon>Brevibacteriaceae</taxon>
        <taxon>Brevibacterium</taxon>
    </lineage>
</organism>